<proteinExistence type="predicted"/>
<accession>A0A2P2N789</accession>
<evidence type="ECO:0000313" key="1">
    <source>
        <dbReference type="EMBL" id="MBX38323.1"/>
    </source>
</evidence>
<organism evidence="1">
    <name type="scientific">Rhizophora mucronata</name>
    <name type="common">Asiatic mangrove</name>
    <dbReference type="NCBI Taxonomy" id="61149"/>
    <lineage>
        <taxon>Eukaryota</taxon>
        <taxon>Viridiplantae</taxon>
        <taxon>Streptophyta</taxon>
        <taxon>Embryophyta</taxon>
        <taxon>Tracheophyta</taxon>
        <taxon>Spermatophyta</taxon>
        <taxon>Magnoliopsida</taxon>
        <taxon>eudicotyledons</taxon>
        <taxon>Gunneridae</taxon>
        <taxon>Pentapetalae</taxon>
        <taxon>rosids</taxon>
        <taxon>fabids</taxon>
        <taxon>Malpighiales</taxon>
        <taxon>Rhizophoraceae</taxon>
        <taxon>Rhizophora</taxon>
    </lineage>
</organism>
<name>A0A2P2N789_RHIMU</name>
<dbReference type="EMBL" id="GGEC01057839">
    <property type="protein sequence ID" value="MBX38323.1"/>
    <property type="molecule type" value="Transcribed_RNA"/>
</dbReference>
<protein>
    <submittedName>
        <fullName evidence="1">Uncharacterized protein</fullName>
    </submittedName>
</protein>
<reference evidence="1" key="1">
    <citation type="submission" date="2018-02" db="EMBL/GenBank/DDBJ databases">
        <title>Rhizophora mucronata_Transcriptome.</title>
        <authorList>
            <person name="Meera S.P."/>
            <person name="Sreeshan A."/>
            <person name="Augustine A."/>
        </authorList>
    </citation>
    <scope>NUCLEOTIDE SEQUENCE</scope>
    <source>
        <tissue evidence="1">Leaf</tissue>
    </source>
</reference>
<sequence length="13" mass="1508">MKTKPLSSKNEMN</sequence>